<reference evidence="7" key="1">
    <citation type="submission" date="2016-10" db="EMBL/GenBank/DDBJ databases">
        <authorList>
            <person name="Varghese N."/>
            <person name="Submissions S."/>
        </authorList>
    </citation>
    <scope>NUCLEOTIDE SEQUENCE [LARGE SCALE GENOMIC DNA]</scope>
    <source>
        <strain evidence="7">CGMCC 1.7666</strain>
    </source>
</reference>
<evidence type="ECO:0000256" key="4">
    <source>
        <dbReference type="ARBA" id="ARBA00022840"/>
    </source>
</evidence>
<evidence type="ECO:0000256" key="3">
    <source>
        <dbReference type="ARBA" id="ARBA00022741"/>
    </source>
</evidence>
<name>A0A1G5F1H6_9HYPH</name>
<dbReference type="STRING" id="549386.SAMN02927923_01184"/>
<evidence type="ECO:0000313" key="7">
    <source>
        <dbReference type="Proteomes" id="UP000199569"/>
    </source>
</evidence>
<sequence>MTALLQCRNISKSYGGVHALQKVDLKVEPGRVHGLIGPNGAGKSTFIDVVSGRTRGSGTVILGDTDVSGFAPNRRRRMGLSRSFQRTSIFPALTVRSQFELAAGWVDNDNTADLIDMFNLRGVLDVRAEEISYGQQRLVDLGLALVGTPRVLLLDEPAAGLSAAESHHLADHLLDIARRWNVAVLLVEHDMDVIFKVCDVLTVLETGKLLIEGPPESVRSDPKVIQAYFGSTA</sequence>
<evidence type="ECO:0000259" key="5">
    <source>
        <dbReference type="PROSITE" id="PS50893"/>
    </source>
</evidence>
<keyword evidence="7" id="KW-1185">Reference proteome</keyword>
<keyword evidence="2" id="KW-0813">Transport</keyword>
<dbReference type="InterPro" id="IPR017871">
    <property type="entry name" value="ABC_transporter-like_CS"/>
</dbReference>
<comment type="similarity">
    <text evidence="1">Belongs to the ABC transporter superfamily.</text>
</comment>
<feature type="domain" description="ABC transporter" evidence="5">
    <location>
        <begin position="5"/>
        <end position="231"/>
    </location>
</feature>
<evidence type="ECO:0000313" key="6">
    <source>
        <dbReference type="EMBL" id="SCY33073.1"/>
    </source>
</evidence>
<dbReference type="CDD" id="cd03219">
    <property type="entry name" value="ABC_Mj1267_LivG_branched"/>
    <property type="match status" value="1"/>
</dbReference>
<keyword evidence="4 6" id="KW-0067">ATP-binding</keyword>
<accession>A0A1G5F1H6</accession>
<evidence type="ECO:0000256" key="1">
    <source>
        <dbReference type="ARBA" id="ARBA00005417"/>
    </source>
</evidence>
<dbReference type="Pfam" id="PF00005">
    <property type="entry name" value="ABC_tran"/>
    <property type="match status" value="1"/>
</dbReference>
<proteinExistence type="inferred from homology"/>
<dbReference type="SMART" id="SM00382">
    <property type="entry name" value="AAA"/>
    <property type="match status" value="1"/>
</dbReference>
<evidence type="ECO:0000256" key="2">
    <source>
        <dbReference type="ARBA" id="ARBA00022448"/>
    </source>
</evidence>
<dbReference type="Gene3D" id="3.40.50.300">
    <property type="entry name" value="P-loop containing nucleotide triphosphate hydrolases"/>
    <property type="match status" value="1"/>
</dbReference>
<dbReference type="InterPro" id="IPR032823">
    <property type="entry name" value="BCA_ABC_TP_C"/>
</dbReference>
<dbReference type="InterPro" id="IPR003439">
    <property type="entry name" value="ABC_transporter-like_ATP-bd"/>
</dbReference>
<dbReference type="OrthoDB" id="9779872at2"/>
<dbReference type="InterPro" id="IPR003593">
    <property type="entry name" value="AAA+_ATPase"/>
</dbReference>
<dbReference type="SUPFAM" id="SSF52540">
    <property type="entry name" value="P-loop containing nucleoside triphosphate hydrolases"/>
    <property type="match status" value="1"/>
</dbReference>
<dbReference type="GO" id="GO:0005886">
    <property type="term" value="C:plasma membrane"/>
    <property type="evidence" value="ECO:0007669"/>
    <property type="project" value="TreeGrafter"/>
</dbReference>
<dbReference type="InterPro" id="IPR051120">
    <property type="entry name" value="ABC_AA/LPS_Transport"/>
</dbReference>
<dbReference type="InterPro" id="IPR027417">
    <property type="entry name" value="P-loop_NTPase"/>
</dbReference>
<dbReference type="GO" id="GO:0005524">
    <property type="term" value="F:ATP binding"/>
    <property type="evidence" value="ECO:0007669"/>
    <property type="project" value="UniProtKB-KW"/>
</dbReference>
<dbReference type="PANTHER" id="PTHR45772">
    <property type="entry name" value="CONSERVED COMPONENT OF ABC TRANSPORTER FOR NATURAL AMINO ACIDS-RELATED"/>
    <property type="match status" value="1"/>
</dbReference>
<dbReference type="GO" id="GO:0016887">
    <property type="term" value="F:ATP hydrolysis activity"/>
    <property type="evidence" value="ECO:0007669"/>
    <property type="project" value="InterPro"/>
</dbReference>
<dbReference type="EMBL" id="FMVJ01000003">
    <property type="protein sequence ID" value="SCY33073.1"/>
    <property type="molecule type" value="Genomic_DNA"/>
</dbReference>
<keyword evidence="3" id="KW-0547">Nucleotide-binding</keyword>
<dbReference type="PROSITE" id="PS00211">
    <property type="entry name" value="ABC_TRANSPORTER_1"/>
    <property type="match status" value="1"/>
</dbReference>
<dbReference type="Proteomes" id="UP000199569">
    <property type="component" value="Unassembled WGS sequence"/>
</dbReference>
<protein>
    <submittedName>
        <fullName evidence="6">Amino acid/amide ABC transporter ATP-binding protein 1, HAAT family (TC 3.A.1.4.-)</fullName>
    </submittedName>
</protein>
<gene>
    <name evidence="6" type="ORF">SAMN02927923_01184</name>
</gene>
<dbReference type="PROSITE" id="PS50893">
    <property type="entry name" value="ABC_TRANSPORTER_2"/>
    <property type="match status" value="1"/>
</dbReference>
<dbReference type="RefSeq" id="WP_091131602.1">
    <property type="nucleotide sequence ID" value="NZ_FMVJ01000003.1"/>
</dbReference>
<dbReference type="Pfam" id="PF12399">
    <property type="entry name" value="BCA_ABC_TP_C"/>
    <property type="match status" value="1"/>
</dbReference>
<dbReference type="AlphaFoldDB" id="A0A1G5F1H6"/>
<dbReference type="PANTHER" id="PTHR45772:SF9">
    <property type="entry name" value="CONSERVED COMPONENT OF ABC TRANSPORTER FOR NATURAL AMINO ACIDS"/>
    <property type="match status" value="1"/>
</dbReference>
<organism evidence="6 7">
    <name type="scientific">Microvirga guangxiensis</name>
    <dbReference type="NCBI Taxonomy" id="549386"/>
    <lineage>
        <taxon>Bacteria</taxon>
        <taxon>Pseudomonadati</taxon>
        <taxon>Pseudomonadota</taxon>
        <taxon>Alphaproteobacteria</taxon>
        <taxon>Hyphomicrobiales</taxon>
        <taxon>Methylobacteriaceae</taxon>
        <taxon>Microvirga</taxon>
    </lineage>
</organism>